<dbReference type="EnsemblMetazoa" id="SCAU013772-RA">
    <property type="protein sequence ID" value="SCAU013772-PA"/>
    <property type="gene ID" value="SCAU013772"/>
</dbReference>
<dbReference type="SUPFAM" id="SSF50891">
    <property type="entry name" value="Cyclophilin-like"/>
    <property type="match status" value="1"/>
</dbReference>
<gene>
    <name evidence="2" type="primary">106095427</name>
</gene>
<dbReference type="VEuPathDB" id="VectorBase:SCAU013772"/>
<keyword evidence="3" id="KW-1185">Reference proteome</keyword>
<dbReference type="InterPro" id="IPR002130">
    <property type="entry name" value="Cyclophilin-type_PPIase_dom"/>
</dbReference>
<dbReference type="Pfam" id="PF00160">
    <property type="entry name" value="Pro_isomerase"/>
    <property type="match status" value="1"/>
</dbReference>
<accession>A0A1I8Q4C2</accession>
<organism evidence="2 3">
    <name type="scientific">Stomoxys calcitrans</name>
    <name type="common">Stable fly</name>
    <name type="synonym">Conops calcitrans</name>
    <dbReference type="NCBI Taxonomy" id="35570"/>
    <lineage>
        <taxon>Eukaryota</taxon>
        <taxon>Metazoa</taxon>
        <taxon>Ecdysozoa</taxon>
        <taxon>Arthropoda</taxon>
        <taxon>Hexapoda</taxon>
        <taxon>Insecta</taxon>
        <taxon>Pterygota</taxon>
        <taxon>Neoptera</taxon>
        <taxon>Endopterygota</taxon>
        <taxon>Diptera</taxon>
        <taxon>Brachycera</taxon>
        <taxon>Muscomorpha</taxon>
        <taxon>Muscoidea</taxon>
        <taxon>Muscidae</taxon>
        <taxon>Stomoxys</taxon>
    </lineage>
</organism>
<evidence type="ECO:0000259" key="1">
    <source>
        <dbReference type="PROSITE" id="PS50072"/>
    </source>
</evidence>
<feature type="domain" description="PPIase cyclophilin-type" evidence="1">
    <location>
        <begin position="155"/>
        <end position="303"/>
    </location>
</feature>
<dbReference type="Proteomes" id="UP000095300">
    <property type="component" value="Unassembled WGS sequence"/>
</dbReference>
<evidence type="ECO:0000313" key="2">
    <source>
        <dbReference type="EnsemblMetazoa" id="SCAU013772-PA"/>
    </source>
</evidence>
<proteinExistence type="predicted"/>
<reference evidence="2" key="1">
    <citation type="submission" date="2020-05" db="UniProtKB">
        <authorList>
            <consortium name="EnsemblMetazoa"/>
        </authorList>
    </citation>
    <scope>IDENTIFICATION</scope>
    <source>
        <strain evidence="2">USDA</strain>
    </source>
</reference>
<name>A0A1I8Q4C2_STOCA</name>
<sequence length="304" mass="35196">MNEIERKQRYRQHRLRIQNATSLVDSQMPKVRNAHRENREPTFIEMMMALYRNGNCRTFTQSPVRQAKSDILCHEIPMKATTNVLAANVKLTSNEDKHDKRCRAYSQDKHFEKFFNSIPPHVWQRYWSLPIIKSPNMLVRLLRPRIFLDLIVGTGQPLGRLTVQLLTEACPEIVTQFVCTCWSHQGENFKFTRLQTHVWLEGELHLRDKNAVTHPNNLEHDPMALNHGTAGGILSFPSRYLRGSKFRFISFAISFQPIDVLNGKRIAFGKIRHGQHVLEQLQNFKLAHNGKPVNEVIVVSCGVL</sequence>
<dbReference type="PROSITE" id="PS50072">
    <property type="entry name" value="CSA_PPIASE_2"/>
    <property type="match status" value="1"/>
</dbReference>
<dbReference type="InterPro" id="IPR029000">
    <property type="entry name" value="Cyclophilin-like_dom_sf"/>
</dbReference>
<evidence type="ECO:0000313" key="3">
    <source>
        <dbReference type="Proteomes" id="UP000095300"/>
    </source>
</evidence>
<dbReference type="OrthoDB" id="9615015at2759"/>
<dbReference type="STRING" id="35570.A0A1I8Q4C2"/>
<protein>
    <recommendedName>
        <fullName evidence="1">PPIase cyclophilin-type domain-containing protein</fullName>
    </recommendedName>
</protein>
<dbReference type="AlphaFoldDB" id="A0A1I8Q4C2"/>
<dbReference type="GO" id="GO:0003755">
    <property type="term" value="F:peptidyl-prolyl cis-trans isomerase activity"/>
    <property type="evidence" value="ECO:0007669"/>
    <property type="project" value="InterPro"/>
</dbReference>
<dbReference type="Gene3D" id="2.40.100.10">
    <property type="entry name" value="Cyclophilin-like"/>
    <property type="match status" value="1"/>
</dbReference>
<dbReference type="KEGG" id="scac:106095427"/>